<dbReference type="EMBL" id="CAJNJA010006126">
    <property type="protein sequence ID" value="CAE7205987.1"/>
    <property type="molecule type" value="Genomic_DNA"/>
</dbReference>
<sequence length="55" mass="6216">MRGVSDFCISAVGEPPFIDNSDGYWIMMPYMNGGELHDFLEKCRRNRGCINGDAE</sequence>
<evidence type="ECO:0000313" key="2">
    <source>
        <dbReference type="Proteomes" id="UP000601435"/>
    </source>
</evidence>
<organism evidence="1 2">
    <name type="scientific">Symbiodinium necroappetens</name>
    <dbReference type="NCBI Taxonomy" id="1628268"/>
    <lineage>
        <taxon>Eukaryota</taxon>
        <taxon>Sar</taxon>
        <taxon>Alveolata</taxon>
        <taxon>Dinophyceae</taxon>
        <taxon>Suessiales</taxon>
        <taxon>Symbiodiniaceae</taxon>
        <taxon>Symbiodinium</taxon>
    </lineage>
</organism>
<feature type="non-terminal residue" evidence="1">
    <location>
        <position position="1"/>
    </location>
</feature>
<dbReference type="Proteomes" id="UP000601435">
    <property type="component" value="Unassembled WGS sequence"/>
</dbReference>
<reference evidence="1" key="1">
    <citation type="submission" date="2021-02" db="EMBL/GenBank/DDBJ databases">
        <authorList>
            <person name="Dougan E. K."/>
            <person name="Rhodes N."/>
            <person name="Thang M."/>
            <person name="Chan C."/>
        </authorList>
    </citation>
    <scope>NUCLEOTIDE SEQUENCE</scope>
</reference>
<protein>
    <submittedName>
        <fullName evidence="1">Cst-1 protein</fullName>
    </submittedName>
</protein>
<dbReference type="AlphaFoldDB" id="A0A812JCN5"/>
<comment type="caution">
    <text evidence="1">The sequence shown here is derived from an EMBL/GenBank/DDBJ whole genome shotgun (WGS) entry which is preliminary data.</text>
</comment>
<keyword evidence="2" id="KW-1185">Reference proteome</keyword>
<gene>
    <name evidence="1" type="primary">cst-1</name>
    <name evidence="1" type="ORF">SNEC2469_LOCUS1772</name>
</gene>
<evidence type="ECO:0000313" key="1">
    <source>
        <dbReference type="EMBL" id="CAE7205987.1"/>
    </source>
</evidence>
<dbReference type="OrthoDB" id="541276at2759"/>
<proteinExistence type="predicted"/>
<name>A0A812JCN5_9DINO</name>
<accession>A0A812JCN5</accession>